<name>A0A845MD03_9PROT</name>
<protein>
    <submittedName>
        <fullName evidence="1">RidA family protein</fullName>
    </submittedName>
</protein>
<evidence type="ECO:0000313" key="2">
    <source>
        <dbReference type="Proteomes" id="UP000445696"/>
    </source>
</evidence>
<dbReference type="RefSeq" id="WP_161337606.1">
    <property type="nucleotide sequence ID" value="NZ_JBHSDG010000002.1"/>
</dbReference>
<dbReference type="AlphaFoldDB" id="A0A845MD03"/>
<dbReference type="Proteomes" id="UP000445696">
    <property type="component" value="Unassembled WGS sequence"/>
</dbReference>
<dbReference type="InterPro" id="IPR035959">
    <property type="entry name" value="RutC-like_sf"/>
</dbReference>
<reference evidence="1 2" key="1">
    <citation type="journal article" date="2014" name="Int. J. Syst. Evol. Microbiol.">
        <title>Sneathiella chungangensis sp. nov., isolated from a marine sand, and emended description of the genus Sneathiella.</title>
        <authorList>
            <person name="Siamphan C."/>
            <person name="Kim H."/>
            <person name="Lee J.S."/>
            <person name="Kim W."/>
        </authorList>
    </citation>
    <scope>NUCLEOTIDE SEQUENCE [LARGE SCALE GENOMIC DNA]</scope>
    <source>
        <strain evidence="1 2">KCTC 32476</strain>
    </source>
</reference>
<dbReference type="SUPFAM" id="SSF55298">
    <property type="entry name" value="YjgF-like"/>
    <property type="match status" value="1"/>
</dbReference>
<dbReference type="EMBL" id="WTVA01000001">
    <property type="protein sequence ID" value="MZR21196.1"/>
    <property type="molecule type" value="Genomic_DNA"/>
</dbReference>
<dbReference type="Gene3D" id="3.30.1330.40">
    <property type="entry name" value="RutC-like"/>
    <property type="match status" value="1"/>
</dbReference>
<dbReference type="InterPro" id="IPR006175">
    <property type="entry name" value="YjgF/YER057c/UK114"/>
</dbReference>
<organism evidence="1 2">
    <name type="scientific">Sneathiella chungangensis</name>
    <dbReference type="NCBI Taxonomy" id="1418234"/>
    <lineage>
        <taxon>Bacteria</taxon>
        <taxon>Pseudomonadati</taxon>
        <taxon>Pseudomonadota</taxon>
        <taxon>Alphaproteobacteria</taxon>
        <taxon>Sneathiellales</taxon>
        <taxon>Sneathiellaceae</taxon>
        <taxon>Sneathiella</taxon>
    </lineage>
</organism>
<dbReference type="PANTHER" id="PTHR43857:SF1">
    <property type="entry name" value="YJGH FAMILY PROTEIN"/>
    <property type="match status" value="1"/>
</dbReference>
<evidence type="ECO:0000313" key="1">
    <source>
        <dbReference type="EMBL" id="MZR21196.1"/>
    </source>
</evidence>
<dbReference type="PANTHER" id="PTHR43857">
    <property type="entry name" value="BLR7761 PROTEIN"/>
    <property type="match status" value="1"/>
</dbReference>
<dbReference type="CDD" id="cd06154">
    <property type="entry name" value="YjgF_YER057c_UK114_like_6"/>
    <property type="match status" value="1"/>
</dbReference>
<accession>A0A845MD03</accession>
<dbReference type="OrthoDB" id="9799840at2"/>
<gene>
    <name evidence="1" type="ORF">GQF03_02515</name>
</gene>
<keyword evidence="2" id="KW-1185">Reference proteome</keyword>
<proteinExistence type="predicted"/>
<sequence length="139" mass="15514">MSFSVKQSPNSEKILISSGSPFEEMTGYSRAVAFGEEIHVSGTTGYDYSNMTISEDTGEQADQCFKNIQKALEMADFEIEDIVCLRTYFPNRSDWPAIAEVISKWCNSARPTSTAVVCGLVDEEMKVEIEAYARRTTAR</sequence>
<comment type="caution">
    <text evidence="1">The sequence shown here is derived from an EMBL/GenBank/DDBJ whole genome shotgun (WGS) entry which is preliminary data.</text>
</comment>
<dbReference type="Pfam" id="PF01042">
    <property type="entry name" value="Ribonuc_L-PSP"/>
    <property type="match status" value="1"/>
</dbReference>